<dbReference type="PRINTS" id="PR00032">
    <property type="entry name" value="HTHARAC"/>
</dbReference>
<sequence length="770" mass="87391">MSFGKIRLNNRSVLINWLISYISVLLVPILISGVIYTATWHVVESEVNRANESLLQQMEQAIDNNLAGIERLSVEMALSKRLSGFITASQPLTDNDYYDIVSIAGDLRVYKMANDYIDQIYVYYKNSDTVVSTRNRMDSRALYSLTRERDSTSYEEWKRFFDKRYIQEYAPVTLREDGNDVRAVMYAKSVILDNPEQPGAVILFIIKDSKLLENTSSANKTAVAVLDKQNRLIAASSKTRIPESWIKERLSGPNGLFYGDMDGEKTAVNYTTSAGNGWKYVSMMPAELFDEKMQYVKSLIAISLALSLLIGGIVSYIFLRKNYNPIDLLIRSLSSKSGISFKQGSNEYGYLQAALNDTFDEKERIGQRLERHRPAIRSHFLQGLLKGRLETDVPIHESLAAYDIRLATSYFAVLLFCVDSYGKFESTGYVNPQQEKLVHFIIRNVVEEVAGGKHQAFATETDDIQACIVNFSDESELDGLKSISQQVKSFMLEHFHIRLTVAESAIHQELEGIPLAYQQALAALEYRLVMGSGEIIRYEDLPSAASDKGSTSYYYPLHVEQQLINYVKTGDYEKSNALVDEIIDINVSDASLSVSLAKCLMFDLISTLLKTMDEIGAGNKREFMDSVNPVDQLTRCETIKEMRVQIGEVLRQVCQYIEKDSNRDYNQLSRLVIDYVKEHYSSENLNITMIGEAFKLTPSYLSKQFKAQTGEALLEFINKTRLEEAKRLLGEPSFSILEISKKVGYADINTFNRIFKKYEGITPGKYKEIM</sequence>
<evidence type="ECO:0000256" key="1">
    <source>
        <dbReference type="ARBA" id="ARBA00023015"/>
    </source>
</evidence>
<keyword evidence="4" id="KW-0472">Membrane</keyword>
<dbReference type="PANTHER" id="PTHR43280">
    <property type="entry name" value="ARAC-FAMILY TRANSCRIPTIONAL REGULATOR"/>
    <property type="match status" value="1"/>
</dbReference>
<dbReference type="Proteomes" id="UP000293142">
    <property type="component" value="Unassembled WGS sequence"/>
</dbReference>
<comment type="caution">
    <text evidence="6">The sequence shown here is derived from an EMBL/GenBank/DDBJ whole genome shotgun (WGS) entry which is preliminary data.</text>
</comment>
<keyword evidence="4" id="KW-1133">Transmembrane helix</keyword>
<keyword evidence="3" id="KW-0804">Transcription</keyword>
<evidence type="ECO:0000259" key="5">
    <source>
        <dbReference type="PROSITE" id="PS01124"/>
    </source>
</evidence>
<evidence type="ECO:0000256" key="2">
    <source>
        <dbReference type="ARBA" id="ARBA00023125"/>
    </source>
</evidence>
<dbReference type="PROSITE" id="PS01124">
    <property type="entry name" value="HTH_ARAC_FAMILY_2"/>
    <property type="match status" value="1"/>
</dbReference>
<evidence type="ECO:0000256" key="4">
    <source>
        <dbReference type="SAM" id="Phobius"/>
    </source>
</evidence>
<dbReference type="Pfam" id="PF12833">
    <property type="entry name" value="HTH_18"/>
    <property type="match status" value="1"/>
</dbReference>
<feature type="domain" description="HTH araC/xylS-type" evidence="5">
    <location>
        <begin position="670"/>
        <end position="769"/>
    </location>
</feature>
<dbReference type="InterPro" id="IPR018060">
    <property type="entry name" value="HTH_AraC"/>
</dbReference>
<name>A0A4Q9DZV6_9BACL</name>
<organism evidence="6 7">
    <name type="scientific">Paenibacillus thalictri</name>
    <dbReference type="NCBI Taxonomy" id="2527873"/>
    <lineage>
        <taxon>Bacteria</taxon>
        <taxon>Bacillati</taxon>
        <taxon>Bacillota</taxon>
        <taxon>Bacilli</taxon>
        <taxon>Bacillales</taxon>
        <taxon>Paenibacillaceae</taxon>
        <taxon>Paenibacillus</taxon>
    </lineage>
</organism>
<evidence type="ECO:0000313" key="7">
    <source>
        <dbReference type="Proteomes" id="UP000293142"/>
    </source>
</evidence>
<dbReference type="Gene3D" id="1.10.10.60">
    <property type="entry name" value="Homeodomain-like"/>
    <property type="match status" value="2"/>
</dbReference>
<dbReference type="InterPro" id="IPR009057">
    <property type="entry name" value="Homeodomain-like_sf"/>
</dbReference>
<reference evidence="6 7" key="1">
    <citation type="submission" date="2019-02" db="EMBL/GenBank/DDBJ databases">
        <title>Paenibacillus sp. nov., isolated from surface-sterilized tissue of Thalictrum simplex L.</title>
        <authorList>
            <person name="Tuo L."/>
        </authorList>
    </citation>
    <scope>NUCLEOTIDE SEQUENCE [LARGE SCALE GENOMIC DNA]</scope>
    <source>
        <strain evidence="6 7">N2SHLJ1</strain>
    </source>
</reference>
<dbReference type="EMBL" id="SIRE01000001">
    <property type="protein sequence ID" value="TBL81976.1"/>
    <property type="molecule type" value="Genomic_DNA"/>
</dbReference>
<keyword evidence="4" id="KW-0812">Transmembrane</keyword>
<feature type="transmembrane region" description="Helical" evidence="4">
    <location>
        <begin position="12"/>
        <end position="36"/>
    </location>
</feature>
<protein>
    <submittedName>
        <fullName evidence="6">Helix-turn-helix domain-containing protein</fullName>
    </submittedName>
</protein>
<accession>A0A4Q9DZV6</accession>
<dbReference type="SMART" id="SM00342">
    <property type="entry name" value="HTH_ARAC"/>
    <property type="match status" value="1"/>
</dbReference>
<proteinExistence type="predicted"/>
<dbReference type="Pfam" id="PF17853">
    <property type="entry name" value="GGDEF_2"/>
    <property type="match status" value="1"/>
</dbReference>
<dbReference type="RefSeq" id="WP_131011261.1">
    <property type="nucleotide sequence ID" value="NZ_SIRE01000001.1"/>
</dbReference>
<dbReference type="PANTHER" id="PTHR43280:SF28">
    <property type="entry name" value="HTH-TYPE TRANSCRIPTIONAL ACTIVATOR RHAS"/>
    <property type="match status" value="1"/>
</dbReference>
<dbReference type="SUPFAM" id="SSF46689">
    <property type="entry name" value="Homeodomain-like"/>
    <property type="match status" value="1"/>
</dbReference>
<dbReference type="OrthoDB" id="2515823at2"/>
<dbReference type="InterPro" id="IPR020449">
    <property type="entry name" value="Tscrpt_reg_AraC-type_HTH"/>
</dbReference>
<dbReference type="GO" id="GO:0003700">
    <property type="term" value="F:DNA-binding transcription factor activity"/>
    <property type="evidence" value="ECO:0007669"/>
    <property type="project" value="InterPro"/>
</dbReference>
<keyword evidence="2" id="KW-0238">DNA-binding</keyword>
<keyword evidence="1" id="KW-0805">Transcription regulation</keyword>
<dbReference type="InterPro" id="IPR041522">
    <property type="entry name" value="CdaR_GGDEF"/>
</dbReference>
<evidence type="ECO:0000256" key="3">
    <source>
        <dbReference type="ARBA" id="ARBA00023163"/>
    </source>
</evidence>
<dbReference type="GO" id="GO:0043565">
    <property type="term" value="F:sequence-specific DNA binding"/>
    <property type="evidence" value="ECO:0007669"/>
    <property type="project" value="InterPro"/>
</dbReference>
<keyword evidence="7" id="KW-1185">Reference proteome</keyword>
<evidence type="ECO:0000313" key="6">
    <source>
        <dbReference type="EMBL" id="TBL81976.1"/>
    </source>
</evidence>
<gene>
    <name evidence="6" type="ORF">EYB31_00245</name>
</gene>
<dbReference type="AlphaFoldDB" id="A0A4Q9DZV6"/>